<name>A0A5C5B9V6_9MICO</name>
<dbReference type="GO" id="GO:0005524">
    <property type="term" value="F:ATP binding"/>
    <property type="evidence" value="ECO:0007669"/>
    <property type="project" value="UniProtKB-KW"/>
</dbReference>
<reference evidence="5 6" key="1">
    <citation type="submission" date="2019-06" db="EMBL/GenBank/DDBJ databases">
        <title>Draft genome sequence of Miniimonas arenae KCTC 19750T isolated from sea sand.</title>
        <authorList>
            <person name="Park S.-J."/>
        </authorList>
    </citation>
    <scope>NUCLEOTIDE SEQUENCE [LARGE SCALE GENOMIC DNA]</scope>
    <source>
        <strain evidence="5 6">KCTC 19750</strain>
    </source>
</reference>
<evidence type="ECO:0000259" key="4">
    <source>
        <dbReference type="PROSITE" id="PS50893"/>
    </source>
</evidence>
<dbReference type="Gene3D" id="3.40.50.300">
    <property type="entry name" value="P-loop containing nucleotide triphosphate hydrolases"/>
    <property type="match status" value="1"/>
</dbReference>
<proteinExistence type="predicted"/>
<dbReference type="InterPro" id="IPR003593">
    <property type="entry name" value="AAA+_ATPase"/>
</dbReference>
<dbReference type="SUPFAM" id="SSF52540">
    <property type="entry name" value="P-loop containing nucleoside triphosphate hydrolases"/>
    <property type="match status" value="1"/>
</dbReference>
<evidence type="ECO:0000256" key="1">
    <source>
        <dbReference type="ARBA" id="ARBA00022448"/>
    </source>
</evidence>
<evidence type="ECO:0000313" key="6">
    <source>
        <dbReference type="Proteomes" id="UP000313849"/>
    </source>
</evidence>
<dbReference type="AlphaFoldDB" id="A0A5C5B9V6"/>
<keyword evidence="6" id="KW-1185">Reference proteome</keyword>
<dbReference type="EMBL" id="VENP01000125">
    <property type="protein sequence ID" value="TNU72765.1"/>
    <property type="molecule type" value="Genomic_DNA"/>
</dbReference>
<keyword evidence="3 5" id="KW-0067">ATP-binding</keyword>
<evidence type="ECO:0000256" key="2">
    <source>
        <dbReference type="ARBA" id="ARBA00022741"/>
    </source>
</evidence>
<dbReference type="PANTHER" id="PTHR42781">
    <property type="entry name" value="SPERMIDINE/PUTRESCINE IMPORT ATP-BINDING PROTEIN POTA"/>
    <property type="match status" value="1"/>
</dbReference>
<dbReference type="Pfam" id="PF00005">
    <property type="entry name" value="ABC_tran"/>
    <property type="match status" value="1"/>
</dbReference>
<protein>
    <submittedName>
        <fullName evidence="5">ATP-binding cassette domain-containing protein</fullName>
    </submittedName>
</protein>
<dbReference type="InterPro" id="IPR003439">
    <property type="entry name" value="ABC_transporter-like_ATP-bd"/>
</dbReference>
<dbReference type="GO" id="GO:0016887">
    <property type="term" value="F:ATP hydrolysis activity"/>
    <property type="evidence" value="ECO:0007669"/>
    <property type="project" value="InterPro"/>
</dbReference>
<dbReference type="InterPro" id="IPR017871">
    <property type="entry name" value="ABC_transporter-like_CS"/>
</dbReference>
<organism evidence="5 6">
    <name type="scientific">Miniimonas arenae</name>
    <dbReference type="NCBI Taxonomy" id="676201"/>
    <lineage>
        <taxon>Bacteria</taxon>
        <taxon>Bacillati</taxon>
        <taxon>Actinomycetota</taxon>
        <taxon>Actinomycetes</taxon>
        <taxon>Micrococcales</taxon>
        <taxon>Beutenbergiaceae</taxon>
        <taxon>Miniimonas</taxon>
    </lineage>
</organism>
<evidence type="ECO:0000313" key="5">
    <source>
        <dbReference type="EMBL" id="TNU72765.1"/>
    </source>
</evidence>
<keyword evidence="2" id="KW-0547">Nucleotide-binding</keyword>
<sequence length="249" mass="26416">MRRRAGGAAVTLARRPARYDVTSFREGLRSSLEVRDAVVRRGERRIVADLSVAPGEVVVLAGANGTGKTTLLHAVAGLLPLAEGEITLAGRPLDADGTWVPPERREIGLVPQHHVVFGHLSALENVAYGLRARGIHRREARAEATAWLDRLGVADVARSRGARLSGGQAQRVAIARALCPGPRAVLLDEPFAAIDAASRPLVRDLVRAVIAELGVPAILVTHDPGGDARSGDRVVELAGLDPEIYPEVP</sequence>
<dbReference type="OrthoDB" id="9112331at2"/>
<gene>
    <name evidence="5" type="ORF">FH969_14875</name>
</gene>
<comment type="caution">
    <text evidence="5">The sequence shown here is derived from an EMBL/GenBank/DDBJ whole genome shotgun (WGS) entry which is preliminary data.</text>
</comment>
<dbReference type="InterPro" id="IPR050093">
    <property type="entry name" value="ABC_SmlMolc_Importer"/>
</dbReference>
<dbReference type="PROSITE" id="PS00211">
    <property type="entry name" value="ABC_TRANSPORTER_1"/>
    <property type="match status" value="1"/>
</dbReference>
<dbReference type="SMART" id="SM00382">
    <property type="entry name" value="AAA"/>
    <property type="match status" value="1"/>
</dbReference>
<evidence type="ECO:0000256" key="3">
    <source>
        <dbReference type="ARBA" id="ARBA00022840"/>
    </source>
</evidence>
<dbReference type="InterPro" id="IPR027417">
    <property type="entry name" value="P-loop_NTPase"/>
</dbReference>
<dbReference type="Proteomes" id="UP000313849">
    <property type="component" value="Unassembled WGS sequence"/>
</dbReference>
<feature type="domain" description="ABC transporter" evidence="4">
    <location>
        <begin position="32"/>
        <end position="248"/>
    </location>
</feature>
<dbReference type="PANTHER" id="PTHR42781:SF4">
    <property type="entry name" value="SPERMIDINE_PUTRESCINE IMPORT ATP-BINDING PROTEIN POTA"/>
    <property type="match status" value="1"/>
</dbReference>
<dbReference type="PROSITE" id="PS50893">
    <property type="entry name" value="ABC_TRANSPORTER_2"/>
    <property type="match status" value="1"/>
</dbReference>
<keyword evidence="1" id="KW-0813">Transport</keyword>
<accession>A0A5C5B9V6</accession>